<accession>A0A1I7ZUG3</accession>
<sequence length="94" mass="10564">MAPSFFLLIAICFTVTHCVTLSQLYRQIADSDKEDVLTPSISHPNYHRTREIIGTLRGKPIYNRQHSGFIDANGVPVPVLPYARTDSSGFMRGR</sequence>
<dbReference type="WBParaSite" id="L893_g29665.t1">
    <property type="protein sequence ID" value="L893_g29665.t1"/>
    <property type="gene ID" value="L893_g29665"/>
</dbReference>
<dbReference type="Proteomes" id="UP000095287">
    <property type="component" value="Unplaced"/>
</dbReference>
<evidence type="ECO:0000313" key="3">
    <source>
        <dbReference type="WBParaSite" id="L893_g29665.t1"/>
    </source>
</evidence>
<dbReference type="WBParaSite" id="L893_g29665.t2">
    <property type="protein sequence ID" value="L893_g29665.t2"/>
    <property type="gene ID" value="L893_g29665"/>
</dbReference>
<keyword evidence="1" id="KW-0732">Signal</keyword>
<reference evidence="3 4" key="1">
    <citation type="submission" date="2016-11" db="UniProtKB">
        <authorList>
            <consortium name="WormBaseParasite"/>
        </authorList>
    </citation>
    <scope>IDENTIFICATION</scope>
</reference>
<feature type="signal peptide" evidence="1">
    <location>
        <begin position="1"/>
        <end position="18"/>
    </location>
</feature>
<keyword evidence="2" id="KW-1185">Reference proteome</keyword>
<organism evidence="2 3">
    <name type="scientific">Steinernema glaseri</name>
    <dbReference type="NCBI Taxonomy" id="37863"/>
    <lineage>
        <taxon>Eukaryota</taxon>
        <taxon>Metazoa</taxon>
        <taxon>Ecdysozoa</taxon>
        <taxon>Nematoda</taxon>
        <taxon>Chromadorea</taxon>
        <taxon>Rhabditida</taxon>
        <taxon>Tylenchina</taxon>
        <taxon>Panagrolaimomorpha</taxon>
        <taxon>Strongyloidoidea</taxon>
        <taxon>Steinernematidae</taxon>
        <taxon>Steinernema</taxon>
    </lineage>
</organism>
<proteinExistence type="predicted"/>
<evidence type="ECO:0000313" key="4">
    <source>
        <dbReference type="WBParaSite" id="L893_g29665.t2"/>
    </source>
</evidence>
<dbReference type="AlphaFoldDB" id="A0A1I7ZUG3"/>
<evidence type="ECO:0000313" key="2">
    <source>
        <dbReference type="Proteomes" id="UP000095287"/>
    </source>
</evidence>
<name>A0A1I7ZUG3_9BILA</name>
<evidence type="ECO:0000256" key="1">
    <source>
        <dbReference type="SAM" id="SignalP"/>
    </source>
</evidence>
<protein>
    <submittedName>
        <fullName evidence="3 4">Secreted protein</fullName>
    </submittedName>
</protein>
<feature type="chain" id="PRO_5009845546" evidence="1">
    <location>
        <begin position="19"/>
        <end position="94"/>
    </location>
</feature>